<dbReference type="Proteomes" id="UP001054857">
    <property type="component" value="Unassembled WGS sequence"/>
</dbReference>
<comment type="caution">
    <text evidence="2">The sequence shown here is derived from an EMBL/GenBank/DDBJ whole genome shotgun (WGS) entry which is preliminary data.</text>
</comment>
<dbReference type="SUPFAM" id="SSF81606">
    <property type="entry name" value="PP2C-like"/>
    <property type="match status" value="1"/>
</dbReference>
<dbReference type="InterPro" id="IPR001932">
    <property type="entry name" value="PPM-type_phosphatase-like_dom"/>
</dbReference>
<dbReference type="Pfam" id="PF00481">
    <property type="entry name" value="PP2C"/>
    <property type="match status" value="1"/>
</dbReference>
<protein>
    <recommendedName>
        <fullName evidence="1">PPM-type phosphatase domain-containing protein</fullName>
    </recommendedName>
</protein>
<feature type="domain" description="PPM-type phosphatase" evidence="1">
    <location>
        <begin position="5"/>
        <end position="331"/>
    </location>
</feature>
<dbReference type="SMART" id="SM00332">
    <property type="entry name" value="PP2Cc"/>
    <property type="match status" value="1"/>
</dbReference>
<keyword evidence="3" id="KW-1185">Reference proteome</keyword>
<name>A0AAD3DFA5_9CHLO</name>
<evidence type="ECO:0000259" key="1">
    <source>
        <dbReference type="PROSITE" id="PS51746"/>
    </source>
</evidence>
<dbReference type="Gene3D" id="3.60.40.10">
    <property type="entry name" value="PPM-type phosphatase domain"/>
    <property type="match status" value="1"/>
</dbReference>
<reference evidence="2 3" key="1">
    <citation type="journal article" date="2021" name="Sci. Rep.">
        <title>Genome sequencing of the multicellular alga Astrephomene provides insights into convergent evolution of germ-soma differentiation.</title>
        <authorList>
            <person name="Yamashita S."/>
            <person name="Yamamoto K."/>
            <person name="Matsuzaki R."/>
            <person name="Suzuki S."/>
            <person name="Yamaguchi H."/>
            <person name="Hirooka S."/>
            <person name="Minakuchi Y."/>
            <person name="Miyagishima S."/>
            <person name="Kawachi M."/>
            <person name="Toyoda A."/>
            <person name="Nozaki H."/>
        </authorList>
    </citation>
    <scope>NUCLEOTIDE SEQUENCE [LARGE SCALE GENOMIC DNA]</scope>
    <source>
        <strain evidence="2 3">NIES-4017</strain>
    </source>
</reference>
<evidence type="ECO:0000313" key="2">
    <source>
        <dbReference type="EMBL" id="GFR40740.1"/>
    </source>
</evidence>
<dbReference type="PROSITE" id="PS51746">
    <property type="entry name" value="PPM_2"/>
    <property type="match status" value="1"/>
</dbReference>
<sequence length="351" mass="37220">MPYLDIGCASVPGNRYGDMNQDYCVVQEFYAPGEIPPGHRQTYIAAVCDGHGVLGDKAACYAGKTLVRHIYTSGLRNRLLRDARPEAEKLMVAAFEKGHAAALSLYNDPPKSIRYGGLRKTMATYTLASSDGICVYRNGSGPERLLEFGCTCTCAVVQGHTVCLANVGDSAAVLGTDTGAAYTARTLTLRHNGHNVEEARRIKAVQPGVVKIKDGTGEDGYMQVVSGPWQGYELAVTRALGHKHMADYGVLPQPHVVSLEAGRDDCCLVLASDGVWDVMDGPEVVNRVMEAAADGKKATEAAKMLVEAAVDLGINSPCGEADNTSAIVVYFPIHGSPSKSSTSTTSTTTSS</sequence>
<dbReference type="GO" id="GO:0004722">
    <property type="term" value="F:protein serine/threonine phosphatase activity"/>
    <property type="evidence" value="ECO:0007669"/>
    <property type="project" value="InterPro"/>
</dbReference>
<organism evidence="2 3">
    <name type="scientific">Astrephomene gubernaculifera</name>
    <dbReference type="NCBI Taxonomy" id="47775"/>
    <lineage>
        <taxon>Eukaryota</taxon>
        <taxon>Viridiplantae</taxon>
        <taxon>Chlorophyta</taxon>
        <taxon>core chlorophytes</taxon>
        <taxon>Chlorophyceae</taxon>
        <taxon>CS clade</taxon>
        <taxon>Chlamydomonadales</taxon>
        <taxon>Astrephomenaceae</taxon>
        <taxon>Astrephomene</taxon>
    </lineage>
</organism>
<dbReference type="AlphaFoldDB" id="A0AAD3DFA5"/>
<dbReference type="CDD" id="cd00143">
    <property type="entry name" value="PP2Cc"/>
    <property type="match status" value="1"/>
</dbReference>
<evidence type="ECO:0000313" key="3">
    <source>
        <dbReference type="Proteomes" id="UP001054857"/>
    </source>
</evidence>
<gene>
    <name evidence="2" type="ORF">Agub_g1350</name>
</gene>
<dbReference type="EMBL" id="BMAR01000001">
    <property type="protein sequence ID" value="GFR40740.1"/>
    <property type="molecule type" value="Genomic_DNA"/>
</dbReference>
<dbReference type="InterPro" id="IPR015655">
    <property type="entry name" value="PP2C"/>
</dbReference>
<dbReference type="InterPro" id="IPR036457">
    <property type="entry name" value="PPM-type-like_dom_sf"/>
</dbReference>
<accession>A0AAD3DFA5</accession>
<dbReference type="PANTHER" id="PTHR47992">
    <property type="entry name" value="PROTEIN PHOSPHATASE"/>
    <property type="match status" value="1"/>
</dbReference>
<proteinExistence type="predicted"/>